<dbReference type="EMBL" id="BONI01000049">
    <property type="protein sequence ID" value="GIG08587.1"/>
    <property type="molecule type" value="Genomic_DNA"/>
</dbReference>
<protein>
    <recommendedName>
        <fullName evidence="4">CsbD-like protein</fullName>
    </recommendedName>
</protein>
<evidence type="ECO:0000313" key="3">
    <source>
        <dbReference type="Proteomes" id="UP000630887"/>
    </source>
</evidence>
<evidence type="ECO:0008006" key="4">
    <source>
        <dbReference type="Google" id="ProtNLM"/>
    </source>
</evidence>
<feature type="region of interest" description="Disordered" evidence="1">
    <location>
        <begin position="23"/>
        <end position="87"/>
    </location>
</feature>
<feature type="compositionally biased region" description="Basic and acidic residues" evidence="1">
    <location>
        <begin position="56"/>
        <end position="65"/>
    </location>
</feature>
<sequence>MERGAEAGAMGFDEKIHNMSQRVAGRAEEVAGKVTHNERWEREGRARVAAVDEDEARQRAKDVAKAQEATGHISHDERLRLERRDDA</sequence>
<dbReference type="AlphaFoldDB" id="A0A8J3KYF8"/>
<feature type="compositionally biased region" description="Basic and acidic residues" evidence="1">
    <location>
        <begin position="25"/>
        <end position="46"/>
    </location>
</feature>
<evidence type="ECO:0000313" key="2">
    <source>
        <dbReference type="EMBL" id="GIG08587.1"/>
    </source>
</evidence>
<organism evidence="2 3">
    <name type="scientific">Catellatospora coxensis</name>
    <dbReference type="NCBI Taxonomy" id="310354"/>
    <lineage>
        <taxon>Bacteria</taxon>
        <taxon>Bacillati</taxon>
        <taxon>Actinomycetota</taxon>
        <taxon>Actinomycetes</taxon>
        <taxon>Micromonosporales</taxon>
        <taxon>Micromonosporaceae</taxon>
        <taxon>Catellatospora</taxon>
    </lineage>
</organism>
<reference evidence="2 3" key="1">
    <citation type="submission" date="2021-01" db="EMBL/GenBank/DDBJ databases">
        <title>Whole genome shotgun sequence of Catellatospora coxensis NBRC 107359.</title>
        <authorList>
            <person name="Komaki H."/>
            <person name="Tamura T."/>
        </authorList>
    </citation>
    <scope>NUCLEOTIDE SEQUENCE [LARGE SCALE GENOMIC DNA]</scope>
    <source>
        <strain evidence="2 3">NBRC 107359</strain>
    </source>
</reference>
<evidence type="ECO:0000256" key="1">
    <source>
        <dbReference type="SAM" id="MobiDB-lite"/>
    </source>
</evidence>
<name>A0A8J3KYF8_9ACTN</name>
<comment type="caution">
    <text evidence="2">The sequence shown here is derived from an EMBL/GenBank/DDBJ whole genome shotgun (WGS) entry which is preliminary data.</text>
</comment>
<gene>
    <name evidence="2" type="ORF">Cco03nite_52870</name>
</gene>
<keyword evidence="3" id="KW-1185">Reference proteome</keyword>
<feature type="compositionally biased region" description="Basic and acidic residues" evidence="1">
    <location>
        <begin position="73"/>
        <end position="87"/>
    </location>
</feature>
<accession>A0A8J3KYF8</accession>
<proteinExistence type="predicted"/>
<dbReference type="Proteomes" id="UP000630887">
    <property type="component" value="Unassembled WGS sequence"/>
</dbReference>